<evidence type="ECO:0000313" key="3">
    <source>
        <dbReference type="Proteomes" id="UP000254889"/>
    </source>
</evidence>
<gene>
    <name evidence="2" type="ORF">DW352_20890</name>
</gene>
<dbReference type="GO" id="GO:0009086">
    <property type="term" value="P:methionine biosynthetic process"/>
    <property type="evidence" value="ECO:0007669"/>
    <property type="project" value="InterPro"/>
</dbReference>
<dbReference type="GO" id="GO:0003871">
    <property type="term" value="F:5-methyltetrahydropteroyltriglutamate-homocysteine S-methyltransferase activity"/>
    <property type="evidence" value="ECO:0007669"/>
    <property type="project" value="InterPro"/>
</dbReference>
<dbReference type="KEGG" id="ptaw:DW352_20890"/>
<sequence length="388" mass="43805">MIYSRDRILTTHVGSLPRNETLSELLIRREAGENYDTKVMAAELDKAVQHVVDQQANAGIDVGNDGEQQRVGFQTYVPQRMEGFGGVSNRRRGKEFDDFPELVANLQRRFPHMSKQTNAPQCQSELKYRDIKPLQDEIARFKKIAGSRFSECFMTAASPGIISSTMLDAYYGSQDKYLSALSREMKHEYHEIHKAGLILQIDAPDLAMDRTMMYRDLSDAQFIGAVERHIQAINDGIEGIPADRVRLHVCYGNWEGPHIHDIPLEKILPALYQAKVGALSIEFSNPRHAHEYAAFKKHPLPKHMLLVPGVIETTSNFVEHPEVVARRIEEAVAAVGERERVIASTDCGFGTFTKREWVIEPVVWLKLKSLREGADIASARIWGKKNAA</sequence>
<dbReference type="OrthoDB" id="244285at2"/>
<dbReference type="GO" id="GO:0008270">
    <property type="term" value="F:zinc ion binding"/>
    <property type="evidence" value="ECO:0007669"/>
    <property type="project" value="InterPro"/>
</dbReference>
<organism evidence="2 3">
    <name type="scientific">Pseudolabrys taiwanensis</name>
    <dbReference type="NCBI Taxonomy" id="331696"/>
    <lineage>
        <taxon>Bacteria</taxon>
        <taxon>Pseudomonadati</taxon>
        <taxon>Pseudomonadota</taxon>
        <taxon>Alphaproteobacteria</taxon>
        <taxon>Hyphomicrobiales</taxon>
        <taxon>Xanthobacteraceae</taxon>
        <taxon>Pseudolabrys</taxon>
    </lineage>
</organism>
<dbReference type="InterPro" id="IPR002629">
    <property type="entry name" value="Met_Synth_C/arc"/>
</dbReference>
<dbReference type="RefSeq" id="WP_115694530.1">
    <property type="nucleotide sequence ID" value="NZ_CP031417.1"/>
</dbReference>
<proteinExistence type="predicted"/>
<feature type="domain" description="Cobalamin-independent methionine synthase MetE C-terminal/archaeal" evidence="1">
    <location>
        <begin position="9"/>
        <end position="84"/>
    </location>
</feature>
<dbReference type="SUPFAM" id="SSF51726">
    <property type="entry name" value="UROD/MetE-like"/>
    <property type="match status" value="1"/>
</dbReference>
<feature type="domain" description="Cobalamin-independent methionine synthase MetE C-terminal/archaeal" evidence="1">
    <location>
        <begin position="178"/>
        <end position="356"/>
    </location>
</feature>
<dbReference type="CDD" id="cd03311">
    <property type="entry name" value="CIMS_C_terminal_like"/>
    <property type="match status" value="1"/>
</dbReference>
<evidence type="ECO:0000313" key="2">
    <source>
        <dbReference type="EMBL" id="AXK84151.1"/>
    </source>
</evidence>
<keyword evidence="3" id="KW-1185">Reference proteome</keyword>
<dbReference type="InterPro" id="IPR038071">
    <property type="entry name" value="UROD/MetE-like_sf"/>
</dbReference>
<evidence type="ECO:0000259" key="1">
    <source>
        <dbReference type="Pfam" id="PF01717"/>
    </source>
</evidence>
<dbReference type="PANTHER" id="PTHR43844:SF2">
    <property type="entry name" value="SYNTHASE, VITAMIN-B12 INDEPENDENT, PUTATIVE (AFU_ORTHOLOGUE AFUA_3G12060)-RELATED"/>
    <property type="match status" value="1"/>
</dbReference>
<protein>
    <submittedName>
        <fullName evidence="2">Methionine synthase</fullName>
    </submittedName>
</protein>
<reference evidence="2 3" key="1">
    <citation type="submission" date="2018-07" db="EMBL/GenBank/DDBJ databases">
        <authorList>
            <person name="Quirk P.G."/>
            <person name="Krulwich T.A."/>
        </authorList>
    </citation>
    <scope>NUCLEOTIDE SEQUENCE [LARGE SCALE GENOMIC DNA]</scope>
    <source>
        <strain evidence="2 3">CC-BB4</strain>
    </source>
</reference>
<dbReference type="EMBL" id="CP031417">
    <property type="protein sequence ID" value="AXK84151.1"/>
    <property type="molecule type" value="Genomic_DNA"/>
</dbReference>
<dbReference type="Pfam" id="PF01717">
    <property type="entry name" value="Meth_synt_2"/>
    <property type="match status" value="2"/>
</dbReference>
<dbReference type="Proteomes" id="UP000254889">
    <property type="component" value="Chromosome"/>
</dbReference>
<dbReference type="AlphaFoldDB" id="A0A346A4Q4"/>
<name>A0A346A4Q4_9HYPH</name>
<accession>A0A346A4Q4</accession>
<dbReference type="Gene3D" id="3.20.20.210">
    <property type="match status" value="1"/>
</dbReference>
<dbReference type="PANTHER" id="PTHR43844">
    <property type="entry name" value="METHIONINE SYNTHASE"/>
    <property type="match status" value="1"/>
</dbReference>